<sequence length="222" mass="23457">MRNGINWPVFGPELITAIAETLLMVGVALAAAGVFGTALGVLLYVTRRGGLLANPVLFNVVNVVINIIRPIPFIIFITLMAPVTYALVRASFGTPAIIVPLAVAASVAFARIVEQNLVAIDPGVIEAARAMGASRWRIIWSLLVPEALGPLILGFTFMFVAIMDASAASALIAGGGLGELAIVQGYNRFNFAVIAVCVLTIVLIVQIGQFVGNRLARRALRH</sequence>
<evidence type="ECO:0000256" key="4">
    <source>
        <dbReference type="ARBA" id="ARBA00022692"/>
    </source>
</evidence>
<dbReference type="RefSeq" id="WP_179445508.1">
    <property type="nucleotide sequence ID" value="NZ_JACBZS010000001.1"/>
</dbReference>
<dbReference type="InterPro" id="IPR035906">
    <property type="entry name" value="MetI-like_sf"/>
</dbReference>
<feature type="transmembrane region" description="Helical" evidence="7">
    <location>
        <begin position="138"/>
        <end position="162"/>
    </location>
</feature>
<feature type="transmembrane region" description="Helical" evidence="7">
    <location>
        <begin position="92"/>
        <end position="113"/>
    </location>
</feature>
<evidence type="ECO:0000256" key="7">
    <source>
        <dbReference type="RuleBase" id="RU363032"/>
    </source>
</evidence>
<dbReference type="PANTHER" id="PTHR30450">
    <property type="entry name" value="ABC TRANSPORTER PERMEASE"/>
    <property type="match status" value="1"/>
</dbReference>
<feature type="transmembrane region" description="Helical" evidence="7">
    <location>
        <begin position="189"/>
        <end position="212"/>
    </location>
</feature>
<evidence type="ECO:0000313" key="9">
    <source>
        <dbReference type="EMBL" id="NYI71719.1"/>
    </source>
</evidence>
<dbReference type="EMBL" id="JACBZS010000001">
    <property type="protein sequence ID" value="NYI71719.1"/>
    <property type="molecule type" value="Genomic_DNA"/>
</dbReference>
<organism evidence="9 10">
    <name type="scientific">Naumannella cuiyingiana</name>
    <dbReference type="NCBI Taxonomy" id="1347891"/>
    <lineage>
        <taxon>Bacteria</taxon>
        <taxon>Bacillati</taxon>
        <taxon>Actinomycetota</taxon>
        <taxon>Actinomycetes</taxon>
        <taxon>Propionibacteriales</taxon>
        <taxon>Propionibacteriaceae</taxon>
        <taxon>Naumannella</taxon>
    </lineage>
</organism>
<dbReference type="PROSITE" id="PS50928">
    <property type="entry name" value="ABC_TM1"/>
    <property type="match status" value="1"/>
</dbReference>
<dbReference type="Pfam" id="PF00528">
    <property type="entry name" value="BPD_transp_1"/>
    <property type="match status" value="1"/>
</dbReference>
<keyword evidence="2 7" id="KW-0813">Transport</keyword>
<dbReference type="Proteomes" id="UP000527616">
    <property type="component" value="Unassembled WGS sequence"/>
</dbReference>
<comment type="similarity">
    <text evidence="7">Belongs to the binding-protein-dependent transport system permease family.</text>
</comment>
<dbReference type="SUPFAM" id="SSF161098">
    <property type="entry name" value="MetI-like"/>
    <property type="match status" value="1"/>
</dbReference>
<comment type="caution">
    <text evidence="9">The sequence shown here is derived from an EMBL/GenBank/DDBJ whole genome shotgun (WGS) entry which is preliminary data.</text>
</comment>
<evidence type="ECO:0000256" key="1">
    <source>
        <dbReference type="ARBA" id="ARBA00004651"/>
    </source>
</evidence>
<accession>A0A7Z0ILJ6</accession>
<gene>
    <name evidence="9" type="ORF">GGQ54_002279</name>
</gene>
<keyword evidence="3" id="KW-1003">Cell membrane</keyword>
<keyword evidence="4 7" id="KW-0812">Transmembrane</keyword>
<dbReference type="PANTHER" id="PTHR30450:SF14">
    <property type="entry name" value="TRANSPORTER, PERMEASE PROTEIN, PUTATIVE-RELATED"/>
    <property type="match status" value="1"/>
</dbReference>
<feature type="transmembrane region" description="Helical" evidence="7">
    <location>
        <begin position="22"/>
        <end position="45"/>
    </location>
</feature>
<evidence type="ECO:0000256" key="5">
    <source>
        <dbReference type="ARBA" id="ARBA00022989"/>
    </source>
</evidence>
<feature type="transmembrane region" description="Helical" evidence="7">
    <location>
        <begin position="57"/>
        <end position="80"/>
    </location>
</feature>
<name>A0A7Z0ILJ6_9ACTN</name>
<feature type="domain" description="ABC transmembrane type-1" evidence="8">
    <location>
        <begin position="18"/>
        <end position="212"/>
    </location>
</feature>
<protein>
    <submittedName>
        <fullName evidence="9">D-methionine transport system permease protein</fullName>
    </submittedName>
</protein>
<evidence type="ECO:0000256" key="2">
    <source>
        <dbReference type="ARBA" id="ARBA00022448"/>
    </source>
</evidence>
<keyword evidence="10" id="KW-1185">Reference proteome</keyword>
<keyword evidence="6 7" id="KW-0472">Membrane</keyword>
<dbReference type="InterPro" id="IPR051322">
    <property type="entry name" value="AA_ABC_Transporter_Permease"/>
</dbReference>
<evidence type="ECO:0000256" key="6">
    <source>
        <dbReference type="ARBA" id="ARBA00023136"/>
    </source>
</evidence>
<proteinExistence type="inferred from homology"/>
<evidence type="ECO:0000256" key="3">
    <source>
        <dbReference type="ARBA" id="ARBA00022475"/>
    </source>
</evidence>
<dbReference type="Gene3D" id="1.10.3720.10">
    <property type="entry name" value="MetI-like"/>
    <property type="match status" value="1"/>
</dbReference>
<keyword evidence="5 7" id="KW-1133">Transmembrane helix</keyword>
<dbReference type="CDD" id="cd06261">
    <property type="entry name" value="TM_PBP2"/>
    <property type="match status" value="1"/>
</dbReference>
<comment type="subcellular location">
    <subcellularLocation>
        <location evidence="1 7">Cell membrane</location>
        <topology evidence="1 7">Multi-pass membrane protein</topology>
    </subcellularLocation>
</comment>
<dbReference type="InterPro" id="IPR000515">
    <property type="entry name" value="MetI-like"/>
</dbReference>
<dbReference type="GO" id="GO:0005886">
    <property type="term" value="C:plasma membrane"/>
    <property type="evidence" value="ECO:0007669"/>
    <property type="project" value="UniProtKB-SubCell"/>
</dbReference>
<evidence type="ECO:0000313" key="10">
    <source>
        <dbReference type="Proteomes" id="UP000527616"/>
    </source>
</evidence>
<dbReference type="AlphaFoldDB" id="A0A7Z0ILJ6"/>
<evidence type="ECO:0000259" key="8">
    <source>
        <dbReference type="PROSITE" id="PS50928"/>
    </source>
</evidence>
<reference evidence="9 10" key="1">
    <citation type="submission" date="2020-07" db="EMBL/GenBank/DDBJ databases">
        <title>Sequencing the genomes of 1000 actinobacteria strains.</title>
        <authorList>
            <person name="Klenk H.-P."/>
        </authorList>
    </citation>
    <scope>NUCLEOTIDE SEQUENCE [LARGE SCALE GENOMIC DNA]</scope>
    <source>
        <strain evidence="9 10">DSM 103164</strain>
    </source>
</reference>
<dbReference type="GO" id="GO:0048473">
    <property type="term" value="P:D-methionine transmembrane transport"/>
    <property type="evidence" value="ECO:0007669"/>
    <property type="project" value="TreeGrafter"/>
</dbReference>